<dbReference type="Gene3D" id="1.25.40.10">
    <property type="entry name" value="Tetratricopeptide repeat domain"/>
    <property type="match status" value="2"/>
</dbReference>
<keyword evidence="6" id="KW-0131">Cell cycle</keyword>
<evidence type="ECO:0000259" key="8">
    <source>
        <dbReference type="Pfam" id="PF04049"/>
    </source>
</evidence>
<evidence type="ECO:0000256" key="7">
    <source>
        <dbReference type="PROSITE-ProRule" id="PRU00339"/>
    </source>
</evidence>
<dbReference type="Pfam" id="PF13181">
    <property type="entry name" value="TPR_8"/>
    <property type="match status" value="2"/>
</dbReference>
<dbReference type="AlphaFoldDB" id="A0AAV5R7N3"/>
<accession>A0AAV5R7N3</accession>
<dbReference type="Proteomes" id="UP001378960">
    <property type="component" value="Unassembled WGS sequence"/>
</dbReference>
<dbReference type="InterPro" id="IPR019734">
    <property type="entry name" value="TPR_rpt"/>
</dbReference>
<keyword evidence="5 7" id="KW-0802">TPR repeat</keyword>
<dbReference type="Pfam" id="PF13414">
    <property type="entry name" value="TPR_11"/>
    <property type="match status" value="1"/>
</dbReference>
<keyword evidence="4" id="KW-0833">Ubl conjugation pathway</keyword>
<dbReference type="InterPro" id="IPR007192">
    <property type="entry name" value="APC8"/>
</dbReference>
<dbReference type="InterPro" id="IPR011990">
    <property type="entry name" value="TPR-like_helical_dom_sf"/>
</dbReference>
<feature type="repeat" description="TPR" evidence="7">
    <location>
        <begin position="465"/>
        <end position="498"/>
    </location>
</feature>
<evidence type="ECO:0000256" key="1">
    <source>
        <dbReference type="ARBA" id="ARBA00022618"/>
    </source>
</evidence>
<evidence type="ECO:0000256" key="4">
    <source>
        <dbReference type="ARBA" id="ARBA00022786"/>
    </source>
</evidence>
<feature type="repeat" description="TPR" evidence="7">
    <location>
        <begin position="257"/>
        <end position="290"/>
    </location>
</feature>
<name>A0AAV5R7N3_PICKL</name>
<evidence type="ECO:0000313" key="9">
    <source>
        <dbReference type="EMBL" id="GMM47325.1"/>
    </source>
</evidence>
<dbReference type="SUPFAM" id="SSF48452">
    <property type="entry name" value="TPR-like"/>
    <property type="match status" value="2"/>
</dbReference>
<comment type="caution">
    <text evidence="9">The sequence shown here is derived from an EMBL/GenBank/DDBJ whole genome shotgun (WGS) entry which is preliminary data.</text>
</comment>
<keyword evidence="1" id="KW-0132">Cell division</keyword>
<evidence type="ECO:0000256" key="2">
    <source>
        <dbReference type="ARBA" id="ARBA00022737"/>
    </source>
</evidence>
<keyword evidence="10" id="KW-1185">Reference proteome</keyword>
<proteinExistence type="predicted"/>
<dbReference type="PROSITE" id="PS50005">
    <property type="entry name" value="TPR"/>
    <property type="match status" value="4"/>
</dbReference>
<dbReference type="GO" id="GO:0005680">
    <property type="term" value="C:anaphase-promoting complex"/>
    <property type="evidence" value="ECO:0007669"/>
    <property type="project" value="InterPro"/>
</dbReference>
<protein>
    <submittedName>
        <fullName evidence="9">Anaphase promoting complex subunit</fullName>
    </submittedName>
</protein>
<sequence length="667" mass="76836">MDFEQLSSVRKDFLESNLLLTERHLINSAKWSSEALNGMIQLTREQQYAEFQMMKRSNNFKSSNAPNSLSSPLLSSASFEPSATASYAIGSTGFESTSTNANSSTHNFTATNKILGSTTTGQGSTNSLNFLPSAFTGGSLTGELEAQQDYNNLSGVKNENEEFNQFIERDVISLADSYFNCKEYNRCSDVLKNCKSYRALFLRLYSLFLSGEKKRTLENGTVLGQNDRNYQNPNLTTIIKELEEYKTSNNISSLNDPFLLYLQGIIFLKSKKMSHAQEMFYQSLSLYPINWSCWKELIVSLSTFSEALRMINRIRKNTKFTDRKEYYLMFLFFKITVYQEFYQISNEVLSNLNDLCEIFPNFSFLKTQKALISYNELDYATAENIFDDILKSDPMRLDEMDIYSNILYVMENRSKLSYLAHYAHEVDPLRPETCCIIANYHSIKFDHQKAIMYYKRALSLSQDCLSAWTLMGHEFVELKNSNAAIESYRRAVDTNNKDFRAWYGLGQAYEVLDMHLYSLYYYQRACSLKPMDKRMWQAIGNCCEKLEDYEDSIKSYKKALSVSIDSDPAILCKLGHLYSHIDDAKNAKLYMKICLDQELNGEITDETTKARLWLAQHEMLNSNWQLAYNYAVDLTQGTSQEIEEARAIAREARMKLNTSTSSKKAFL</sequence>
<keyword evidence="3" id="KW-0498">Mitosis</keyword>
<evidence type="ECO:0000256" key="3">
    <source>
        <dbReference type="ARBA" id="ARBA00022776"/>
    </source>
</evidence>
<evidence type="ECO:0000313" key="10">
    <source>
        <dbReference type="Proteomes" id="UP001378960"/>
    </source>
</evidence>
<feature type="repeat" description="TPR" evidence="7">
    <location>
        <begin position="533"/>
        <end position="566"/>
    </location>
</feature>
<dbReference type="EMBL" id="BTGB01000005">
    <property type="protein sequence ID" value="GMM47325.1"/>
    <property type="molecule type" value="Genomic_DNA"/>
</dbReference>
<reference evidence="9 10" key="1">
    <citation type="journal article" date="2023" name="Elife">
        <title>Identification of key yeast species and microbe-microbe interactions impacting larval growth of Drosophila in the wild.</title>
        <authorList>
            <person name="Mure A."/>
            <person name="Sugiura Y."/>
            <person name="Maeda R."/>
            <person name="Honda K."/>
            <person name="Sakurai N."/>
            <person name="Takahashi Y."/>
            <person name="Watada M."/>
            <person name="Katoh T."/>
            <person name="Gotoh A."/>
            <person name="Gotoh Y."/>
            <person name="Taniguchi I."/>
            <person name="Nakamura K."/>
            <person name="Hayashi T."/>
            <person name="Katayama T."/>
            <person name="Uemura T."/>
            <person name="Hattori Y."/>
        </authorList>
    </citation>
    <scope>NUCLEOTIDE SEQUENCE [LARGE SCALE GENOMIC DNA]</scope>
    <source>
        <strain evidence="9 10">PK-24</strain>
    </source>
</reference>
<dbReference type="PANTHER" id="PTHR12558:SF10">
    <property type="entry name" value="CELL DIVISION CYCLE PROTEIN 23 HOMOLOG"/>
    <property type="match status" value="1"/>
</dbReference>
<dbReference type="Pfam" id="PF04049">
    <property type="entry name" value="ANAPC8"/>
    <property type="match status" value="2"/>
</dbReference>
<feature type="repeat" description="TPR" evidence="7">
    <location>
        <begin position="499"/>
        <end position="532"/>
    </location>
</feature>
<dbReference type="GO" id="GO:0045842">
    <property type="term" value="P:positive regulation of mitotic metaphase/anaphase transition"/>
    <property type="evidence" value="ECO:0007669"/>
    <property type="project" value="TreeGrafter"/>
</dbReference>
<dbReference type="SMART" id="SM00028">
    <property type="entry name" value="TPR"/>
    <property type="match status" value="5"/>
</dbReference>
<organism evidence="9 10">
    <name type="scientific">Pichia kluyveri</name>
    <name type="common">Yeast</name>
    <dbReference type="NCBI Taxonomy" id="36015"/>
    <lineage>
        <taxon>Eukaryota</taxon>
        <taxon>Fungi</taxon>
        <taxon>Dikarya</taxon>
        <taxon>Ascomycota</taxon>
        <taxon>Saccharomycotina</taxon>
        <taxon>Pichiomycetes</taxon>
        <taxon>Pichiales</taxon>
        <taxon>Pichiaceae</taxon>
        <taxon>Pichia</taxon>
    </lineage>
</organism>
<gene>
    <name evidence="9" type="ORF">DAPK24_039000</name>
</gene>
<evidence type="ECO:0000256" key="5">
    <source>
        <dbReference type="ARBA" id="ARBA00022803"/>
    </source>
</evidence>
<dbReference type="PANTHER" id="PTHR12558">
    <property type="entry name" value="CELL DIVISION CYCLE 16,23,27"/>
    <property type="match status" value="1"/>
</dbReference>
<keyword evidence="2" id="KW-0677">Repeat</keyword>
<feature type="domain" description="Cdc23" evidence="8">
    <location>
        <begin position="152"/>
        <end position="370"/>
    </location>
</feature>
<dbReference type="GO" id="GO:0031145">
    <property type="term" value="P:anaphase-promoting complex-dependent catabolic process"/>
    <property type="evidence" value="ECO:0007669"/>
    <property type="project" value="TreeGrafter"/>
</dbReference>
<dbReference type="GO" id="GO:0051301">
    <property type="term" value="P:cell division"/>
    <property type="evidence" value="ECO:0007669"/>
    <property type="project" value="UniProtKB-KW"/>
</dbReference>
<dbReference type="GO" id="GO:0016567">
    <property type="term" value="P:protein ubiquitination"/>
    <property type="evidence" value="ECO:0007669"/>
    <property type="project" value="TreeGrafter"/>
</dbReference>
<feature type="domain" description="Cdc23" evidence="8">
    <location>
        <begin position="10"/>
        <end position="95"/>
    </location>
</feature>
<evidence type="ECO:0000256" key="6">
    <source>
        <dbReference type="ARBA" id="ARBA00023306"/>
    </source>
</evidence>